<dbReference type="AlphaFoldDB" id="A0A1B4FFS3"/>
<evidence type="ECO:0000313" key="2">
    <source>
        <dbReference type="EMBL" id="AOJ02545.1"/>
    </source>
</evidence>
<name>A0A1B4FFS3_9BURK</name>
<proteinExistence type="predicted"/>
<dbReference type="Pfam" id="PF00583">
    <property type="entry name" value="Acetyltransf_1"/>
    <property type="match status" value="1"/>
</dbReference>
<dbReference type="CDD" id="cd04301">
    <property type="entry name" value="NAT_SF"/>
    <property type="match status" value="1"/>
</dbReference>
<dbReference type="InterPro" id="IPR016181">
    <property type="entry name" value="Acyl_CoA_acyltransferase"/>
</dbReference>
<dbReference type="PROSITE" id="PS51186">
    <property type="entry name" value="GNAT"/>
    <property type="match status" value="1"/>
</dbReference>
<dbReference type="GO" id="GO:0016747">
    <property type="term" value="F:acyltransferase activity, transferring groups other than amino-acyl groups"/>
    <property type="evidence" value="ECO:0007669"/>
    <property type="project" value="InterPro"/>
</dbReference>
<organism evidence="2 3">
    <name type="scientific">Burkholderia mayonis</name>
    <dbReference type="NCBI Taxonomy" id="1385591"/>
    <lineage>
        <taxon>Bacteria</taxon>
        <taxon>Pseudomonadati</taxon>
        <taxon>Pseudomonadota</taxon>
        <taxon>Betaproteobacteria</taxon>
        <taxon>Burkholderiales</taxon>
        <taxon>Burkholderiaceae</taxon>
        <taxon>Burkholderia</taxon>
        <taxon>pseudomallei group</taxon>
    </lineage>
</organism>
<reference evidence="2 3" key="1">
    <citation type="submission" date="2015-12" db="EMBL/GenBank/DDBJ databases">
        <title>Diversity of Burkholderia near neighbor genomes.</title>
        <authorList>
            <person name="Sahl J."/>
            <person name="Wagner D."/>
            <person name="Keim P."/>
        </authorList>
    </citation>
    <scope>NUCLEOTIDE SEQUENCE [LARGE SCALE GENOMIC DNA]</scope>
    <source>
        <strain evidence="2 3">BDU6</strain>
    </source>
</reference>
<sequence length="197" mass="21192">MTTAYALCSIRYNDAPEALRRQFALLHQRVDPDDACEPGDTAPVIHDPRLDAMSFYVSAPKSIDIVSYAAIVRKTISHAGERFSIGGLSWVATDPAHRRAGLGTRTVAAATQWMEASGIDIGVFTCDPPLASFYARAGRWPIASRVTLIGSHADGALRSDALNKIVLMRLFSAKAQAAAAELSHATIDLDLPLGQFL</sequence>
<evidence type="ECO:0000259" key="1">
    <source>
        <dbReference type="PROSITE" id="PS51186"/>
    </source>
</evidence>
<dbReference type="Proteomes" id="UP000062519">
    <property type="component" value="Chromosome 1"/>
</dbReference>
<dbReference type="InterPro" id="IPR000182">
    <property type="entry name" value="GNAT_dom"/>
</dbReference>
<dbReference type="KEGG" id="buu:WS70_12490"/>
<evidence type="ECO:0000313" key="3">
    <source>
        <dbReference type="Proteomes" id="UP000062519"/>
    </source>
</evidence>
<accession>A0A1B4FFS3</accession>
<dbReference type="RefSeq" id="WP_059469414.1">
    <property type="nucleotide sequence ID" value="NZ_CP013386.1"/>
</dbReference>
<keyword evidence="2" id="KW-0808">Transferase</keyword>
<dbReference type="SUPFAM" id="SSF55729">
    <property type="entry name" value="Acyl-CoA N-acyltransferases (Nat)"/>
    <property type="match status" value="1"/>
</dbReference>
<protein>
    <submittedName>
        <fullName evidence="2">Acetyltransferase</fullName>
    </submittedName>
</protein>
<keyword evidence="3" id="KW-1185">Reference proteome</keyword>
<gene>
    <name evidence="2" type="ORF">WS70_12490</name>
</gene>
<dbReference type="EMBL" id="CP013386">
    <property type="protein sequence ID" value="AOJ02545.1"/>
    <property type="molecule type" value="Genomic_DNA"/>
</dbReference>
<dbReference type="Gene3D" id="3.40.630.30">
    <property type="match status" value="1"/>
</dbReference>
<feature type="domain" description="N-acetyltransferase" evidence="1">
    <location>
        <begin position="10"/>
        <end position="173"/>
    </location>
</feature>